<dbReference type="GO" id="GO:0005829">
    <property type="term" value="C:cytosol"/>
    <property type="evidence" value="ECO:0007669"/>
    <property type="project" value="TreeGrafter"/>
</dbReference>
<dbReference type="PANTHER" id="PTHR30283">
    <property type="entry name" value="PEROXIDE STRESS RESPONSE PROTEIN YAAA"/>
    <property type="match status" value="1"/>
</dbReference>
<dbReference type="InterPro" id="IPR005583">
    <property type="entry name" value="YaaA"/>
</dbReference>
<dbReference type="HOGENOM" id="CLU_061989_0_0_6"/>
<comment type="similarity">
    <text evidence="1">Belongs to the UPF0246 family.</text>
</comment>
<dbReference type="STRING" id="1267021.FPB0191_01702"/>
<dbReference type="KEGG" id="fpp:FPB0191_01702"/>
<dbReference type="OrthoDB" id="9777133at2"/>
<dbReference type="Pfam" id="PF03883">
    <property type="entry name" value="H2O2_YaaD"/>
    <property type="match status" value="1"/>
</dbReference>
<evidence type="ECO:0000256" key="1">
    <source>
        <dbReference type="HAMAP-Rule" id="MF_00652"/>
    </source>
</evidence>
<sequence length="264" mass="30995">MLILLSPSKTLDYHSSLLTQQYTLPELLQYSTDLIQCCQKLSVDDISQLMKISDNLAEVNYHRFQNWQPDFNLSNARQAILAFKGDVYEGLAVDDFTQLDFDYAQKHLRILSGLYGLLRPLDLIQPYRLEMGIKLKNGTHNNLYQFWDDVITKQLVQQLSQNENLINLASNEYFKVVKTKQLHHKVIEPIFLDESKGDFKVISFYAKKARGLMSRYIIKHQLSNIKDVQSFNLSGYQYNKQLSSENKWIFRRSEEQLQHFKESN</sequence>
<dbReference type="NCBIfam" id="NF002542">
    <property type="entry name" value="PRK02101.1-3"/>
    <property type="match status" value="1"/>
</dbReference>
<accession>A0A0A7S247</accession>
<reference evidence="2 3" key="1">
    <citation type="journal article" date="2014" name="Appl. Environ. Microbiol.">
        <title>Gut symbionts from distinct hosts exhibit genotoxic activity via divergent colibactin biosynthetic pathways.</title>
        <authorList>
            <person name="Engel P."/>
            <person name="Vizcaino M.I."/>
            <person name="Crawford J.M."/>
        </authorList>
    </citation>
    <scope>NUCLEOTIDE SEQUENCE [LARGE SCALE GENOMIC DNA]</scope>
    <source>
        <strain evidence="2 3">PEB0191</strain>
    </source>
</reference>
<dbReference type="NCBIfam" id="NF002541">
    <property type="entry name" value="PRK02101.1-1"/>
    <property type="match status" value="1"/>
</dbReference>
<organism evidence="2 3">
    <name type="scientific">Frischella perrara</name>
    <dbReference type="NCBI Taxonomy" id="1267021"/>
    <lineage>
        <taxon>Bacteria</taxon>
        <taxon>Pseudomonadati</taxon>
        <taxon>Pseudomonadota</taxon>
        <taxon>Gammaproteobacteria</taxon>
        <taxon>Orbales</taxon>
        <taxon>Orbaceae</taxon>
        <taxon>Frischella</taxon>
    </lineage>
</organism>
<dbReference type="HAMAP" id="MF_00652">
    <property type="entry name" value="UPF0246"/>
    <property type="match status" value="1"/>
</dbReference>
<protein>
    <recommendedName>
        <fullName evidence="1">UPF0246 protein FPB0191_01702</fullName>
    </recommendedName>
</protein>
<dbReference type="Proteomes" id="UP000030901">
    <property type="component" value="Chromosome"/>
</dbReference>
<evidence type="ECO:0000313" key="2">
    <source>
        <dbReference type="EMBL" id="AJA45518.1"/>
    </source>
</evidence>
<name>A0A0A7S247_FRIPE</name>
<dbReference type="AlphaFoldDB" id="A0A0A7S247"/>
<dbReference type="RefSeq" id="WP_039105314.1">
    <property type="nucleotide sequence ID" value="NZ_CP009056.1"/>
</dbReference>
<keyword evidence="3" id="KW-1185">Reference proteome</keyword>
<evidence type="ECO:0000313" key="3">
    <source>
        <dbReference type="Proteomes" id="UP000030901"/>
    </source>
</evidence>
<dbReference type="EMBL" id="CP009056">
    <property type="protein sequence ID" value="AJA45518.1"/>
    <property type="molecule type" value="Genomic_DNA"/>
</dbReference>
<dbReference type="PANTHER" id="PTHR30283:SF4">
    <property type="entry name" value="PEROXIDE STRESS RESISTANCE PROTEIN YAAA"/>
    <property type="match status" value="1"/>
</dbReference>
<dbReference type="GO" id="GO:0033194">
    <property type="term" value="P:response to hydroperoxide"/>
    <property type="evidence" value="ECO:0007669"/>
    <property type="project" value="TreeGrafter"/>
</dbReference>
<gene>
    <name evidence="2" type="ORF">FPB0191_01702</name>
</gene>
<proteinExistence type="inferred from homology"/>